<feature type="region of interest" description="Disordered" evidence="1">
    <location>
        <begin position="216"/>
        <end position="240"/>
    </location>
</feature>
<feature type="compositionally biased region" description="Polar residues" evidence="1">
    <location>
        <begin position="556"/>
        <end position="566"/>
    </location>
</feature>
<evidence type="ECO:0000313" key="2">
    <source>
        <dbReference type="EMBL" id="CCC95751.1"/>
    </source>
</evidence>
<feature type="region of interest" description="Disordered" evidence="1">
    <location>
        <begin position="855"/>
        <end position="874"/>
    </location>
</feature>
<feature type="compositionally biased region" description="Acidic residues" evidence="1">
    <location>
        <begin position="859"/>
        <end position="869"/>
    </location>
</feature>
<reference evidence="2" key="1">
    <citation type="journal article" date="2012" name="Proc. Natl. Acad. Sci. U.S.A.">
        <title>Antigenic diversity is generated by distinct evolutionary mechanisms in African trypanosome species.</title>
        <authorList>
            <person name="Jackson A.P."/>
            <person name="Berry A."/>
            <person name="Aslett M."/>
            <person name="Allison H.C."/>
            <person name="Burton P."/>
            <person name="Vavrova-Anderson J."/>
            <person name="Brown R."/>
            <person name="Browne H."/>
            <person name="Corton N."/>
            <person name="Hauser H."/>
            <person name="Gamble J."/>
            <person name="Gilderthorp R."/>
            <person name="Marcello L."/>
            <person name="McQuillan J."/>
            <person name="Otto T.D."/>
            <person name="Quail M.A."/>
            <person name="Sanders M.J."/>
            <person name="van Tonder A."/>
            <person name="Ginger M.L."/>
            <person name="Field M.C."/>
            <person name="Barry J.D."/>
            <person name="Hertz-Fowler C."/>
            <person name="Berriman M."/>
        </authorList>
    </citation>
    <scope>NUCLEOTIDE SEQUENCE</scope>
    <source>
        <strain evidence="2">IL3000</strain>
    </source>
</reference>
<gene>
    <name evidence="2" type="ORF">TCIL3000_11_12470</name>
</gene>
<feature type="compositionally biased region" description="Basic and acidic residues" evidence="1">
    <location>
        <begin position="61"/>
        <end position="74"/>
    </location>
</feature>
<dbReference type="EMBL" id="HE575324">
    <property type="protein sequence ID" value="CCC95751.1"/>
    <property type="molecule type" value="Genomic_DNA"/>
</dbReference>
<feature type="region of interest" description="Disordered" evidence="1">
    <location>
        <begin position="25"/>
        <end position="156"/>
    </location>
</feature>
<dbReference type="InterPro" id="IPR016024">
    <property type="entry name" value="ARM-type_fold"/>
</dbReference>
<dbReference type="InterPro" id="IPR011989">
    <property type="entry name" value="ARM-like"/>
</dbReference>
<protein>
    <submittedName>
        <fullName evidence="2">Uncharacterized protein TCIL3000_11_12470</fullName>
    </submittedName>
</protein>
<name>G0V279_TRYCI</name>
<evidence type="ECO:0000256" key="1">
    <source>
        <dbReference type="SAM" id="MobiDB-lite"/>
    </source>
</evidence>
<organism evidence="2">
    <name type="scientific">Trypanosoma congolense (strain IL3000)</name>
    <dbReference type="NCBI Taxonomy" id="1068625"/>
    <lineage>
        <taxon>Eukaryota</taxon>
        <taxon>Discoba</taxon>
        <taxon>Euglenozoa</taxon>
        <taxon>Kinetoplastea</taxon>
        <taxon>Metakinetoplastina</taxon>
        <taxon>Trypanosomatida</taxon>
        <taxon>Trypanosomatidae</taxon>
        <taxon>Trypanosoma</taxon>
        <taxon>Nannomonas</taxon>
    </lineage>
</organism>
<dbReference type="VEuPathDB" id="TriTrypDB:TcIL3000.11.12470"/>
<dbReference type="Gene3D" id="1.25.10.10">
    <property type="entry name" value="Leucine-rich Repeat Variant"/>
    <property type="match status" value="1"/>
</dbReference>
<proteinExistence type="predicted"/>
<accession>G0V279</accession>
<feature type="compositionally biased region" description="Low complexity" evidence="1">
    <location>
        <begin position="110"/>
        <end position="131"/>
    </location>
</feature>
<dbReference type="AlphaFoldDB" id="G0V279"/>
<feature type="region of interest" description="Disordered" evidence="1">
    <location>
        <begin position="543"/>
        <end position="566"/>
    </location>
</feature>
<dbReference type="SUPFAM" id="SSF48371">
    <property type="entry name" value="ARM repeat"/>
    <property type="match status" value="1"/>
</dbReference>
<sequence>MSKSGCLTRAYAVLQKVEQLKQRSQLFLDPSDSDDDCEGGPRGCGANEPTAATGRPRKTKCAAEGRKKTVEKRGKVTLLKKGVKCQPRNGKQNLNQSKEAHGSGGSAGCSLMASHSESALSSPSQDPLSSLRNGRGGLSTKMSGTLPGGGTQERRVRRAAGDVSGWTCADIPYNTSLDLCNDSSAEGTSVSDSCANDLCAEEILCDGQPQSTLLAPESRCSSGVSGKDANSGTRGNDSTKGLIHTYKELEKFRCNNMREGDEKDELECDVVGAVKTSDKKVLSPSGLVSYGTTSSPSVRISKTSLKEVYIPSRTSDDALRTMSRDIPVDATITISQSDGERSSSDVQVDTPLLRYIADFMSLSSKELGECLNSVKDLNKDLHAQYLDWLTLTAILNTKEVIQCIVVPLLLELLSQEAAMQDLSVVENTSNLTSIICALIGLGERAAAAVPHLVSLLRTQINCPGLVALAIRVVGGSEGTRELCMLARKGCSVEKGGVRNEPHVWAGVVRGIGAMAQPVGGHTTILCLPNLERRRSGRRNGITFYRAPTPEDAEEAGSNNPSRRGQSLKAQLEYDPTHVLMDTDLVLHKLLPFFTPGKVQSGLRYHTSLLVAFRDFTRIFPAVWEKRMRSPIPDALEVTAQHYANEIWGLPAPAQPHLPNSYDPYYVDLNDELFTIEDALVTVLFDRSTPPLVLEQTLTTLGSLPEFAVVHVADPVVEFISQFSTRFLKQRQQGSDVGWFGIGNPEDVVVTGLSVMGRLARNAKTPQSVVERACELLLENIAASSPRVRGAACVGLGELGVASNKTNVVISTLVECLNNASVDPKTVTRSLSRMGLRGVRLLLGGVLGRVVLSSSGTDDSVQEAGDDSEEGSGGNILPTPVRIACAQALPKADVLVVRSKGCEEMQSTREEVVQQLAAFIVSDDVNENLVLECVYALAELLQKGSSDLSKENNLHYEEAFTCHLSDEPSEAFDVLKTLTEVADLSCAVLKALFFSVCAFGGQHGELYASQTAIQHPSAVSRVAAVFGLRACGAKAIRTIALALNDDDAGVRKEAFESVDAVGVFEVIKVLRTRPRSHIRQVTAALRDSLLRDVGRSVDRKAAQELYTKLIRE</sequence>
<feature type="compositionally biased region" description="Polar residues" evidence="1">
    <location>
        <begin position="216"/>
        <end position="239"/>
    </location>
</feature>